<keyword evidence="3" id="KW-1185">Reference proteome</keyword>
<comment type="caution">
    <text evidence="2">The sequence shown here is derived from an EMBL/GenBank/DDBJ whole genome shotgun (WGS) entry which is preliminary data.</text>
</comment>
<evidence type="ECO:0008006" key="4">
    <source>
        <dbReference type="Google" id="ProtNLM"/>
    </source>
</evidence>
<evidence type="ECO:0000313" key="3">
    <source>
        <dbReference type="Proteomes" id="UP000636956"/>
    </source>
</evidence>
<dbReference type="AlphaFoldDB" id="A0A917PHD9"/>
<evidence type="ECO:0000313" key="2">
    <source>
        <dbReference type="EMBL" id="GGJ78960.1"/>
    </source>
</evidence>
<evidence type="ECO:0000256" key="1">
    <source>
        <dbReference type="SAM" id="SignalP"/>
    </source>
</evidence>
<reference evidence="2" key="1">
    <citation type="journal article" date="2014" name="Int. J. Syst. Evol. Microbiol.">
        <title>Complete genome sequence of Corynebacterium casei LMG S-19264T (=DSM 44701T), isolated from a smear-ripened cheese.</title>
        <authorList>
            <consortium name="US DOE Joint Genome Institute (JGI-PGF)"/>
            <person name="Walter F."/>
            <person name="Albersmeier A."/>
            <person name="Kalinowski J."/>
            <person name="Ruckert C."/>
        </authorList>
    </citation>
    <scope>NUCLEOTIDE SEQUENCE</scope>
    <source>
        <strain evidence="2">CGMCC 1.8984</strain>
    </source>
</reference>
<proteinExistence type="predicted"/>
<accession>A0A917PHD9</accession>
<dbReference type="EMBL" id="BMMD01000008">
    <property type="protein sequence ID" value="GGJ78960.1"/>
    <property type="molecule type" value="Genomic_DNA"/>
</dbReference>
<organism evidence="2 3">
    <name type="scientific">Agromyces bauzanensis</name>
    <dbReference type="NCBI Taxonomy" id="1308924"/>
    <lineage>
        <taxon>Bacteria</taxon>
        <taxon>Bacillati</taxon>
        <taxon>Actinomycetota</taxon>
        <taxon>Actinomycetes</taxon>
        <taxon>Micrococcales</taxon>
        <taxon>Microbacteriaceae</taxon>
        <taxon>Agromyces</taxon>
    </lineage>
</organism>
<dbReference type="Proteomes" id="UP000636956">
    <property type="component" value="Unassembled WGS sequence"/>
</dbReference>
<feature type="signal peptide" evidence="1">
    <location>
        <begin position="1"/>
        <end position="24"/>
    </location>
</feature>
<dbReference type="PROSITE" id="PS51257">
    <property type="entry name" value="PROKAR_LIPOPROTEIN"/>
    <property type="match status" value="1"/>
</dbReference>
<keyword evidence="1" id="KW-0732">Signal</keyword>
<protein>
    <recommendedName>
        <fullName evidence="4">Lipoprotein</fullName>
    </recommendedName>
</protein>
<reference evidence="2" key="2">
    <citation type="submission" date="2020-09" db="EMBL/GenBank/DDBJ databases">
        <authorList>
            <person name="Sun Q."/>
            <person name="Zhou Y."/>
        </authorList>
    </citation>
    <scope>NUCLEOTIDE SEQUENCE</scope>
    <source>
        <strain evidence="2">CGMCC 1.8984</strain>
    </source>
</reference>
<name>A0A917PHD9_9MICO</name>
<gene>
    <name evidence="2" type="ORF">GCM10011372_16640</name>
</gene>
<feature type="chain" id="PRO_5037594409" description="Lipoprotein" evidence="1">
    <location>
        <begin position="25"/>
        <end position="55"/>
    </location>
</feature>
<sequence length="55" mass="5623">MTRLGMRAMPAAVSIAAACSAASAPGYVSLTALPLWCELATPHEDEGCRAACRDG</sequence>